<sequence length="696" mass="74844">MPDDIATIVDAARVRGFVGRSEEVACFREAISGASSARVLFVHGPGGLGKSALLQQFRILAGAAGSVVVSVDGEDIGPAQDALLDAVAEGGASAAGTVGGPLVVLIDGYERLTALDGWIRDRLVASLPSRAVVVIAGREAPAAAWRTDPGWRAVTASLPLDPLDDAESRLLLVRAGVAEDRCPRLADLGRGHPLTLAMLASAMVAGDLPNDLADAPDLVAALAGRLVDDAPDEDHALAMALCAHAWLTTADLVDEAIGRHAPEVWTWLETRPWITRGTYGIYPHDLVRDVLDADLRRRSPATYRRVNALMHEHSWLAMRSEDEAERRLWAHQKLFLHRSSPLAAAFWTMRTQGAAFVAAGRPADHAGVLAMIDRSLGERTAALARSWLRAQPQNLSVVRSAGGLDAFVFHAVYGGQDGPPVPPPAEDPVTATALDFVAAAAPARPGEYVSVARFIGGRHENERDPYAVVVGSVSSTLLWTSQPLAWSFVSTTDPEFWEPIFDYLALTTVLTTTYDGLDYTLFGVDWRRLTPERWFELMGERELSGESGPAPARLLRPAPLSRAAFGEAVKAALQNLRRPDLLGASPLIGSRLAADPDGASQARLRDVLVAGVRQLGRDPRTAVLSRVLDRTYVRPAPTQEAAAEVLDLPFSTYRRHLSRGLDRLTELLWSVEIGATGLRVEPARGEQEVSSDRPVG</sequence>
<protein>
    <submittedName>
        <fullName evidence="1">ATP-binding protein</fullName>
    </submittedName>
</protein>
<dbReference type="Gene3D" id="3.40.50.300">
    <property type="entry name" value="P-loop containing nucleotide triphosphate hydrolases"/>
    <property type="match status" value="1"/>
</dbReference>
<dbReference type="RefSeq" id="WP_344804690.1">
    <property type="nucleotide sequence ID" value="NZ_BAABAB010000016.1"/>
</dbReference>
<dbReference type="InterPro" id="IPR027417">
    <property type="entry name" value="P-loop_NTPase"/>
</dbReference>
<keyword evidence="1" id="KW-0547">Nucleotide-binding</keyword>
<name>A0ABP6ZYV0_9ACTN</name>
<dbReference type="GO" id="GO:0005524">
    <property type="term" value="F:ATP binding"/>
    <property type="evidence" value="ECO:0007669"/>
    <property type="project" value="UniProtKB-KW"/>
</dbReference>
<evidence type="ECO:0000313" key="1">
    <source>
        <dbReference type="EMBL" id="GAA3620788.1"/>
    </source>
</evidence>
<comment type="caution">
    <text evidence="1">The sequence shown here is derived from an EMBL/GenBank/DDBJ whole genome shotgun (WGS) entry which is preliminary data.</text>
</comment>
<dbReference type="SUPFAM" id="SSF52540">
    <property type="entry name" value="P-loop containing nucleoside triphosphate hydrolases"/>
    <property type="match status" value="1"/>
</dbReference>
<proteinExistence type="predicted"/>
<keyword evidence="2" id="KW-1185">Reference proteome</keyword>
<dbReference type="EMBL" id="BAABAB010000016">
    <property type="protein sequence ID" value="GAA3620788.1"/>
    <property type="molecule type" value="Genomic_DNA"/>
</dbReference>
<reference evidence="2" key="1">
    <citation type="journal article" date="2019" name="Int. J. Syst. Evol. Microbiol.">
        <title>The Global Catalogue of Microorganisms (GCM) 10K type strain sequencing project: providing services to taxonomists for standard genome sequencing and annotation.</title>
        <authorList>
            <consortium name="The Broad Institute Genomics Platform"/>
            <consortium name="The Broad Institute Genome Sequencing Center for Infectious Disease"/>
            <person name="Wu L."/>
            <person name="Ma J."/>
        </authorList>
    </citation>
    <scope>NUCLEOTIDE SEQUENCE [LARGE SCALE GENOMIC DNA]</scope>
    <source>
        <strain evidence="2">JCM 16929</strain>
    </source>
</reference>
<dbReference type="Proteomes" id="UP001501490">
    <property type="component" value="Unassembled WGS sequence"/>
</dbReference>
<evidence type="ECO:0000313" key="2">
    <source>
        <dbReference type="Proteomes" id="UP001501490"/>
    </source>
</evidence>
<accession>A0ABP6ZYV0</accession>
<organism evidence="1 2">
    <name type="scientific">Microlunatus ginsengisoli</name>
    <dbReference type="NCBI Taxonomy" id="363863"/>
    <lineage>
        <taxon>Bacteria</taxon>
        <taxon>Bacillati</taxon>
        <taxon>Actinomycetota</taxon>
        <taxon>Actinomycetes</taxon>
        <taxon>Propionibacteriales</taxon>
        <taxon>Propionibacteriaceae</taxon>
        <taxon>Microlunatus</taxon>
    </lineage>
</organism>
<gene>
    <name evidence="1" type="ORF">GCM10022236_23760</name>
</gene>
<keyword evidence="1" id="KW-0067">ATP-binding</keyword>